<organism evidence="1">
    <name type="scientific">Solanum chacoense</name>
    <name type="common">Chaco potato</name>
    <dbReference type="NCBI Taxonomy" id="4108"/>
    <lineage>
        <taxon>Eukaryota</taxon>
        <taxon>Viridiplantae</taxon>
        <taxon>Streptophyta</taxon>
        <taxon>Embryophyta</taxon>
        <taxon>Tracheophyta</taxon>
        <taxon>Spermatophyta</taxon>
        <taxon>Magnoliopsida</taxon>
        <taxon>eudicotyledons</taxon>
        <taxon>Gunneridae</taxon>
        <taxon>Pentapetalae</taxon>
        <taxon>asterids</taxon>
        <taxon>lamiids</taxon>
        <taxon>Solanales</taxon>
        <taxon>Solanaceae</taxon>
        <taxon>Solanoideae</taxon>
        <taxon>Solaneae</taxon>
        <taxon>Solanum</taxon>
    </lineage>
</organism>
<protein>
    <submittedName>
        <fullName evidence="1">Putative ovule protein</fullName>
    </submittedName>
</protein>
<accession>A0A0V0GK75</accession>
<evidence type="ECO:0000313" key="1">
    <source>
        <dbReference type="EMBL" id="JAP08323.1"/>
    </source>
</evidence>
<sequence>DGWGIKMGTNENINTIIKGKQRDDTYYEGIVVLHVHIPYSAEMVARNSKAIITYLSTGSS</sequence>
<feature type="non-terminal residue" evidence="1">
    <location>
        <position position="1"/>
    </location>
</feature>
<dbReference type="AlphaFoldDB" id="A0A0V0GK75"/>
<proteinExistence type="predicted"/>
<dbReference type="EMBL" id="GEDG01037108">
    <property type="protein sequence ID" value="JAP08323.1"/>
    <property type="molecule type" value="Transcribed_RNA"/>
</dbReference>
<reference evidence="1" key="1">
    <citation type="submission" date="2015-12" db="EMBL/GenBank/DDBJ databases">
        <title>Gene expression during late stages of embryo sac development: a critical building block for successful pollen-pistil interactions.</title>
        <authorList>
            <person name="Liu Y."/>
            <person name="Joly V."/>
            <person name="Sabar M."/>
            <person name="Matton D.P."/>
        </authorList>
    </citation>
    <scope>NUCLEOTIDE SEQUENCE</scope>
</reference>
<name>A0A0V0GK75_SOLCH</name>